<reference evidence="17 18" key="1">
    <citation type="journal article" date="2021" name="Arch. Microbiol.">
        <title>Harenicola maris gen. nov., sp. nov. isolated from the Sea of Japan shallow sediments.</title>
        <authorList>
            <person name="Romanenko L.A."/>
            <person name="Kurilenko V.V."/>
            <person name="Chernysheva N.Y."/>
            <person name="Tekutyeva L.A."/>
            <person name="Velansky P.V."/>
            <person name="Svetashev V.I."/>
            <person name="Isaeva M.P."/>
        </authorList>
    </citation>
    <scope>NUCLEOTIDE SEQUENCE [LARGE SCALE GENOMIC DNA]</scope>
    <source>
        <strain evidence="17 18">KMM 3653</strain>
    </source>
</reference>
<proteinExistence type="inferred from homology"/>
<dbReference type="InterPro" id="IPR014776">
    <property type="entry name" value="4pyrrole_Mease_sub2"/>
</dbReference>
<keyword evidence="10" id="KW-0627">Porphyrin biosynthesis</keyword>
<evidence type="ECO:0000256" key="2">
    <source>
        <dbReference type="ARBA" id="ARBA00005879"/>
    </source>
</evidence>
<feature type="domain" description="Tetrapyrrole methylase" evidence="15">
    <location>
        <begin position="219"/>
        <end position="428"/>
    </location>
</feature>
<dbReference type="GO" id="GO:0009236">
    <property type="term" value="P:cobalamin biosynthetic process"/>
    <property type="evidence" value="ECO:0007669"/>
    <property type="project" value="UniProtKB-KW"/>
</dbReference>
<evidence type="ECO:0000256" key="10">
    <source>
        <dbReference type="ARBA" id="ARBA00023244"/>
    </source>
</evidence>
<keyword evidence="8" id="KW-0520">NAD</keyword>
<dbReference type="GO" id="GO:0051266">
    <property type="term" value="F:sirohydrochlorin ferrochelatase activity"/>
    <property type="evidence" value="ECO:0007669"/>
    <property type="project" value="InterPro"/>
</dbReference>
<evidence type="ECO:0000259" key="16">
    <source>
        <dbReference type="Pfam" id="PF10414"/>
    </source>
</evidence>
<name>A0AAP2G6M0_9RHOB</name>
<dbReference type="Gene3D" id="3.40.1010.10">
    <property type="entry name" value="Cobalt-precorrin-4 Transmethylase, Domain 1"/>
    <property type="match status" value="1"/>
</dbReference>
<dbReference type="EMBL" id="JADQAZ010000001">
    <property type="protein sequence ID" value="MBT0956381.1"/>
    <property type="molecule type" value="Genomic_DNA"/>
</dbReference>
<dbReference type="InterPro" id="IPR006366">
    <property type="entry name" value="CobA/CysG_C"/>
</dbReference>
<dbReference type="InterPro" id="IPR050161">
    <property type="entry name" value="Siro_Cobalamin_biosynth"/>
</dbReference>
<comment type="catalytic activity">
    <reaction evidence="13">
        <text>precorrin-2 + NAD(+) = sirohydrochlorin + NADH + 2 H(+)</text>
        <dbReference type="Rhea" id="RHEA:15613"/>
        <dbReference type="ChEBI" id="CHEBI:15378"/>
        <dbReference type="ChEBI" id="CHEBI:57540"/>
        <dbReference type="ChEBI" id="CHEBI:57945"/>
        <dbReference type="ChEBI" id="CHEBI:58351"/>
        <dbReference type="ChEBI" id="CHEBI:58827"/>
        <dbReference type="EC" id="1.3.1.76"/>
    </reaction>
</comment>
<evidence type="ECO:0000256" key="5">
    <source>
        <dbReference type="ARBA" id="ARBA00022679"/>
    </source>
</evidence>
<sequence>MQHFPIFVAMAGRTVTLAGGGDVVLAKLRILMKSAASLHVFAADPCEELRDLHRAGKITLTERTLAPGDAAGSVLFYAATGDIMEDKRLGEIARADGVMSNLVDNLEDSEFITPAIVDRDPVTVAIGTEGAAPVLARAIKRDLEERLPTNLGTLARIGKTFRRAADRLPFGRKRRDFWSDYYFGKGPTALSEGGEDALRPALENLLEAHLAQAPRKGSVAFVGAGPGDPDLLTLKARKLLHEADVVVYDRLVTGPILDLARREAEMIDVGKEGFGTHTSQTEINALITGHALAGAQVVRLKSGDPSVYGRLDEEITTCEKAGVDWFVVPGITAASAAAASIGQPLTARGRNAGLRLLTGHDVNGFADQDWASLTAEGAVAVFYMSKRAARFLQGRLLMHGASPETPVSVVENASRPEERIIAATLGTLEPTLSRANLSGPAVLMYGLAPRGAAAALPDLQLEAL</sequence>
<keyword evidence="3" id="KW-0169">Cobalamin biosynthesis</keyword>
<evidence type="ECO:0000256" key="9">
    <source>
        <dbReference type="ARBA" id="ARBA00023239"/>
    </source>
</evidence>
<dbReference type="PROSITE" id="PS00839">
    <property type="entry name" value="SUMT_1"/>
    <property type="match status" value="1"/>
</dbReference>
<dbReference type="Pfam" id="PF00590">
    <property type="entry name" value="TP_methylase"/>
    <property type="match status" value="1"/>
</dbReference>
<dbReference type="InterPro" id="IPR014777">
    <property type="entry name" value="4pyrrole_Mease_sub1"/>
</dbReference>
<evidence type="ECO:0000256" key="14">
    <source>
        <dbReference type="PIRSR" id="PIRSR036426-1"/>
    </source>
</evidence>
<dbReference type="NCBIfam" id="NF007922">
    <property type="entry name" value="PRK10637.1"/>
    <property type="match status" value="1"/>
</dbReference>
<dbReference type="InterPro" id="IPR000878">
    <property type="entry name" value="4pyrrol_Mease"/>
</dbReference>
<evidence type="ECO:0000256" key="4">
    <source>
        <dbReference type="ARBA" id="ARBA00022603"/>
    </source>
</evidence>
<keyword evidence="7" id="KW-0560">Oxidoreductase</keyword>
<evidence type="ECO:0000256" key="7">
    <source>
        <dbReference type="ARBA" id="ARBA00023002"/>
    </source>
</evidence>
<feature type="active site" description="Proton acceptor" evidence="14">
    <location>
        <position position="249"/>
    </location>
</feature>
<evidence type="ECO:0000259" key="15">
    <source>
        <dbReference type="Pfam" id="PF00590"/>
    </source>
</evidence>
<dbReference type="GO" id="GO:0032259">
    <property type="term" value="P:methylation"/>
    <property type="evidence" value="ECO:0007669"/>
    <property type="project" value="UniProtKB-KW"/>
</dbReference>
<dbReference type="PANTHER" id="PTHR45790:SF3">
    <property type="entry name" value="S-ADENOSYL-L-METHIONINE-DEPENDENT UROPORPHYRINOGEN III METHYLTRANSFERASE, CHLOROPLASTIC"/>
    <property type="match status" value="1"/>
</dbReference>
<keyword evidence="6" id="KW-0949">S-adenosyl-L-methionine</keyword>
<dbReference type="Pfam" id="PF13241">
    <property type="entry name" value="NAD_binding_7"/>
    <property type="match status" value="1"/>
</dbReference>
<comment type="pathway">
    <text evidence="12">Porphyrin-containing compound metabolism; siroheme biosynthesis; precorrin-2 from uroporphyrinogen III: step 1/1.</text>
</comment>
<dbReference type="InterPro" id="IPR006367">
    <property type="entry name" value="Sirohaem_synthase_N"/>
</dbReference>
<dbReference type="NCBIfam" id="TIGR01469">
    <property type="entry name" value="cobA_cysG_Cterm"/>
    <property type="match status" value="1"/>
</dbReference>
<dbReference type="Gene3D" id="3.40.50.720">
    <property type="entry name" value="NAD(P)-binding Rossmann-like Domain"/>
    <property type="match status" value="1"/>
</dbReference>
<dbReference type="Gene3D" id="3.30.950.10">
    <property type="entry name" value="Methyltransferase, Cobalt-precorrin-4 Transmethylase, Domain 2"/>
    <property type="match status" value="1"/>
</dbReference>
<protein>
    <submittedName>
        <fullName evidence="17">Uroporphyrinogen-III C-methyltransferase</fullName>
        <ecNumber evidence="17">2.1.1.107</ecNumber>
    </submittedName>
</protein>
<keyword evidence="11" id="KW-0511">Multifunctional enzyme</keyword>
<evidence type="ECO:0000313" key="17">
    <source>
        <dbReference type="EMBL" id="MBT0956381.1"/>
    </source>
</evidence>
<dbReference type="Gene3D" id="3.30.160.110">
    <property type="entry name" value="Siroheme synthase, domain 2"/>
    <property type="match status" value="1"/>
</dbReference>
<dbReference type="SUPFAM" id="SSF75615">
    <property type="entry name" value="Siroheme synthase middle domains-like"/>
    <property type="match status" value="1"/>
</dbReference>
<keyword evidence="5 17" id="KW-0808">Transferase</keyword>
<comment type="pathway">
    <text evidence="1">Porphyrin-containing compound metabolism; siroheme biosynthesis; sirohydrochlorin from precorrin-2: step 1/1.</text>
</comment>
<comment type="caution">
    <text evidence="17">The sequence shown here is derived from an EMBL/GenBank/DDBJ whole genome shotgun (WGS) entry which is preliminary data.</text>
</comment>
<dbReference type="NCBIfam" id="TIGR01470">
    <property type="entry name" value="cysG_Nterm"/>
    <property type="match status" value="1"/>
</dbReference>
<dbReference type="FunFam" id="3.40.1010.10:FF:000001">
    <property type="entry name" value="Siroheme synthase"/>
    <property type="match status" value="1"/>
</dbReference>
<dbReference type="InterPro" id="IPR003043">
    <property type="entry name" value="Uropor_MeTrfase_CS"/>
</dbReference>
<dbReference type="GO" id="GO:0051287">
    <property type="term" value="F:NAD binding"/>
    <property type="evidence" value="ECO:0007669"/>
    <property type="project" value="InterPro"/>
</dbReference>
<feature type="domain" description="Sirohaem synthase dimerisation" evidence="16">
    <location>
        <begin position="150"/>
        <end position="206"/>
    </location>
</feature>
<dbReference type="PANTHER" id="PTHR45790">
    <property type="entry name" value="SIROHEME SYNTHASE-RELATED"/>
    <property type="match status" value="1"/>
</dbReference>
<evidence type="ECO:0000313" key="18">
    <source>
        <dbReference type="Proteomes" id="UP001315686"/>
    </source>
</evidence>
<keyword evidence="4 17" id="KW-0489">Methyltransferase</keyword>
<dbReference type="InterPro" id="IPR036291">
    <property type="entry name" value="NAD(P)-bd_dom_sf"/>
</dbReference>
<dbReference type="CDD" id="cd11642">
    <property type="entry name" value="SUMT"/>
    <property type="match status" value="1"/>
</dbReference>
<organism evidence="17 18">
    <name type="scientific">Harenicola maris</name>
    <dbReference type="NCBI Taxonomy" id="2841044"/>
    <lineage>
        <taxon>Bacteria</taxon>
        <taxon>Pseudomonadati</taxon>
        <taxon>Pseudomonadota</taxon>
        <taxon>Alphaproteobacteria</taxon>
        <taxon>Rhodobacterales</taxon>
        <taxon>Paracoccaceae</taxon>
        <taxon>Harenicola</taxon>
    </lineage>
</organism>
<dbReference type="Proteomes" id="UP001315686">
    <property type="component" value="Unassembled WGS sequence"/>
</dbReference>
<accession>A0AAP2G6M0</accession>
<gene>
    <name evidence="17" type="primary">cobA</name>
    <name evidence="17" type="ORF">IV417_03200</name>
</gene>
<dbReference type="SUPFAM" id="SSF51735">
    <property type="entry name" value="NAD(P)-binding Rossmann-fold domains"/>
    <property type="match status" value="1"/>
</dbReference>
<evidence type="ECO:0000256" key="11">
    <source>
        <dbReference type="ARBA" id="ARBA00023268"/>
    </source>
</evidence>
<evidence type="ECO:0000256" key="8">
    <source>
        <dbReference type="ARBA" id="ARBA00023027"/>
    </source>
</evidence>
<dbReference type="PIRSF" id="PIRSF036426">
    <property type="entry name" value="Sirohaem_synth"/>
    <property type="match status" value="1"/>
</dbReference>
<dbReference type="RefSeq" id="WP_327792586.1">
    <property type="nucleotide sequence ID" value="NZ_JADQAZ010000001.1"/>
</dbReference>
<dbReference type="SUPFAM" id="SSF53790">
    <property type="entry name" value="Tetrapyrrole methylase"/>
    <property type="match status" value="1"/>
</dbReference>
<dbReference type="GO" id="GO:0019354">
    <property type="term" value="P:siroheme biosynthetic process"/>
    <property type="evidence" value="ECO:0007669"/>
    <property type="project" value="InterPro"/>
</dbReference>
<dbReference type="InterPro" id="IPR035996">
    <property type="entry name" value="4pyrrol_Methylase_sf"/>
</dbReference>
<dbReference type="InterPro" id="IPR019478">
    <property type="entry name" value="Sirohaem_synthase_dimer_dom"/>
</dbReference>
<dbReference type="GO" id="GO:0004851">
    <property type="term" value="F:uroporphyrin-III C-methyltransferase activity"/>
    <property type="evidence" value="ECO:0007669"/>
    <property type="project" value="UniProtKB-EC"/>
</dbReference>
<feature type="active site" description="Proton donor" evidence="14">
    <location>
        <position position="271"/>
    </location>
</feature>
<dbReference type="InterPro" id="IPR012409">
    <property type="entry name" value="Sirohaem_synth"/>
</dbReference>
<evidence type="ECO:0000256" key="12">
    <source>
        <dbReference type="ARBA" id="ARBA00025705"/>
    </source>
</evidence>
<dbReference type="NCBIfam" id="NF004790">
    <property type="entry name" value="PRK06136.1"/>
    <property type="match status" value="1"/>
</dbReference>
<evidence type="ECO:0000256" key="3">
    <source>
        <dbReference type="ARBA" id="ARBA00022573"/>
    </source>
</evidence>
<evidence type="ECO:0000256" key="13">
    <source>
        <dbReference type="ARBA" id="ARBA00047561"/>
    </source>
</evidence>
<dbReference type="AlphaFoldDB" id="A0AAP2G6M0"/>
<dbReference type="GO" id="GO:0043115">
    <property type="term" value="F:precorrin-2 dehydrogenase activity"/>
    <property type="evidence" value="ECO:0007669"/>
    <property type="project" value="UniProtKB-EC"/>
</dbReference>
<dbReference type="EC" id="2.1.1.107" evidence="17"/>
<keyword evidence="9" id="KW-0456">Lyase</keyword>
<comment type="similarity">
    <text evidence="2">Belongs to the precorrin methyltransferase family.</text>
</comment>
<keyword evidence="18" id="KW-1185">Reference proteome</keyword>
<dbReference type="Pfam" id="PF10414">
    <property type="entry name" value="CysG_dimeriser"/>
    <property type="match status" value="1"/>
</dbReference>
<evidence type="ECO:0000256" key="1">
    <source>
        <dbReference type="ARBA" id="ARBA00005010"/>
    </source>
</evidence>
<evidence type="ECO:0000256" key="6">
    <source>
        <dbReference type="ARBA" id="ARBA00022691"/>
    </source>
</evidence>